<name>A0A7W6EG09_9HYPH</name>
<gene>
    <name evidence="1" type="ORF">FHS81_000696</name>
</gene>
<dbReference type="Proteomes" id="UP000537592">
    <property type="component" value="Unassembled WGS sequence"/>
</dbReference>
<dbReference type="GO" id="GO:0016765">
    <property type="term" value="F:transferase activity, transferring alkyl or aryl (other than methyl) groups"/>
    <property type="evidence" value="ECO:0007669"/>
    <property type="project" value="UniProtKB-ARBA"/>
</dbReference>
<dbReference type="SUPFAM" id="SSF48576">
    <property type="entry name" value="Terpenoid synthases"/>
    <property type="match status" value="1"/>
</dbReference>
<keyword evidence="1" id="KW-0808">Transferase</keyword>
<dbReference type="InterPro" id="IPR008949">
    <property type="entry name" value="Isoprenoid_synthase_dom_sf"/>
</dbReference>
<evidence type="ECO:0000313" key="1">
    <source>
        <dbReference type="EMBL" id="MBB3808642.1"/>
    </source>
</evidence>
<reference evidence="1 2" key="1">
    <citation type="submission" date="2020-08" db="EMBL/GenBank/DDBJ databases">
        <title>Genomic Encyclopedia of Type Strains, Phase IV (KMG-IV): sequencing the most valuable type-strain genomes for metagenomic binning, comparative biology and taxonomic classification.</title>
        <authorList>
            <person name="Goeker M."/>
        </authorList>
    </citation>
    <scope>NUCLEOTIDE SEQUENCE [LARGE SCALE GENOMIC DNA]</scope>
    <source>
        <strain evidence="1 2">DSM 28760</strain>
    </source>
</reference>
<sequence length="293" mass="32843">MMHDASLADALSHCDQLVRAGDPDRYWATYFAPADKRPYLLALYAFNQEIARVRDNVSAPLPGEIRFQWWRDWLDAHAADNLATDESHPPVAQALAETITRFRLPLQPFHDLIDARVFDLYDDMMPSVADLEGYCGETSSTLFRLASLILADGRDPGGADAAGHGGVAFAVTGLLRALPWQLRRGQVFIPSDIASRHGLDRDAILASKTDDTAFRLALADMRMLAAEHLSRALASINDIMPEARAAMLPLATVPFYLKKMSAGDYTPRTSIIDIPQWRRLWVLWRTSVRWRNL</sequence>
<dbReference type="PANTHER" id="PTHR31480">
    <property type="entry name" value="BIFUNCTIONAL LYCOPENE CYCLASE/PHYTOENE SYNTHASE"/>
    <property type="match status" value="1"/>
</dbReference>
<protein>
    <submittedName>
        <fullName evidence="1">Phytoene synthase</fullName>
        <ecNumber evidence="1">2.5.1.32</ecNumber>
    </submittedName>
</protein>
<dbReference type="Pfam" id="PF00494">
    <property type="entry name" value="SQS_PSY"/>
    <property type="match status" value="1"/>
</dbReference>
<dbReference type="AlphaFoldDB" id="A0A7W6EG09"/>
<organism evidence="1 2">
    <name type="scientific">Pseudochelatococcus contaminans</name>
    <dbReference type="NCBI Taxonomy" id="1538103"/>
    <lineage>
        <taxon>Bacteria</taxon>
        <taxon>Pseudomonadati</taxon>
        <taxon>Pseudomonadota</taxon>
        <taxon>Alphaproteobacteria</taxon>
        <taxon>Hyphomicrobiales</taxon>
        <taxon>Chelatococcaceae</taxon>
        <taxon>Pseudochelatococcus</taxon>
    </lineage>
</organism>
<keyword evidence="2" id="KW-1185">Reference proteome</keyword>
<dbReference type="Gene3D" id="1.10.600.10">
    <property type="entry name" value="Farnesyl Diphosphate Synthase"/>
    <property type="match status" value="1"/>
</dbReference>
<dbReference type="InterPro" id="IPR002060">
    <property type="entry name" value="Squ/phyt_synthse"/>
</dbReference>
<dbReference type="EC" id="2.5.1.32" evidence="1"/>
<dbReference type="EMBL" id="JACICC010000001">
    <property type="protein sequence ID" value="MBB3808642.1"/>
    <property type="molecule type" value="Genomic_DNA"/>
</dbReference>
<proteinExistence type="predicted"/>
<accession>A0A7W6EG09</accession>
<evidence type="ECO:0000313" key="2">
    <source>
        <dbReference type="Proteomes" id="UP000537592"/>
    </source>
</evidence>
<comment type="caution">
    <text evidence="1">The sequence shown here is derived from an EMBL/GenBank/DDBJ whole genome shotgun (WGS) entry which is preliminary data.</text>
</comment>